<dbReference type="RefSeq" id="WP_280762178.1">
    <property type="nucleotide sequence ID" value="NZ_JARXVC010000011.1"/>
</dbReference>
<keyword evidence="3" id="KW-1185">Reference proteome</keyword>
<proteinExistence type="predicted"/>
<evidence type="ECO:0000313" key="2">
    <source>
        <dbReference type="EMBL" id="MDH6282897.1"/>
    </source>
</evidence>
<feature type="region of interest" description="Disordered" evidence="1">
    <location>
        <begin position="1"/>
        <end position="22"/>
    </location>
</feature>
<comment type="caution">
    <text evidence="2">The sequence shown here is derived from an EMBL/GenBank/DDBJ whole genome shotgun (WGS) entry which is preliminary data.</text>
</comment>
<organism evidence="2 3">
    <name type="scientific">Prescottella agglutinans</name>
    <dbReference type="NCBI Taxonomy" id="1644129"/>
    <lineage>
        <taxon>Bacteria</taxon>
        <taxon>Bacillati</taxon>
        <taxon>Actinomycetota</taxon>
        <taxon>Actinomycetes</taxon>
        <taxon>Mycobacteriales</taxon>
        <taxon>Nocardiaceae</taxon>
        <taxon>Prescottella</taxon>
    </lineage>
</organism>
<reference evidence="2 3" key="1">
    <citation type="submission" date="2023-04" db="EMBL/GenBank/DDBJ databases">
        <title>Forest soil microbial communities from Buena Vista Peninsula, Colon Province, Panama.</title>
        <authorList>
            <person name="Bouskill N."/>
        </authorList>
    </citation>
    <scope>NUCLEOTIDE SEQUENCE [LARGE SCALE GENOMIC DNA]</scope>
    <source>
        <strain evidence="2 3">CFH S0262</strain>
    </source>
</reference>
<gene>
    <name evidence="2" type="ORF">M2280_004134</name>
</gene>
<sequence>MTDTINTYADPGSDPAHEWGAGKPEWTIRVGDSTVTPASLRAHADHMERRSPGSITAEQLLQEAARLEAESAHDEEAERYAKVQNAAECAVFPGAWIPFDETGPNHRKTILAGVRAVLDQLAADGRLLPEGEERTVYDETTLLRVYDGLKDAGVSGKTAVNAVTQMQNQGILFRQSPVTPPAVSVPLELPTEPGSRIRASVKRWGSALEWAATDPYVDTFTLGGRCWEAENDSLVVGTWNREYITVLEVLPAVSVPDSGPDGTPEKPWETAAEVPAGVKYVSRDSHCYGGFAWINEAGKQRWLELGTGSSWPTLTVTDLEWADLAPFVRVDGDKR</sequence>
<accession>A0ABT6MF07</accession>
<name>A0ABT6MF07_9NOCA</name>
<dbReference type="EMBL" id="JARXVC010000011">
    <property type="protein sequence ID" value="MDH6282897.1"/>
    <property type="molecule type" value="Genomic_DNA"/>
</dbReference>
<evidence type="ECO:0000313" key="3">
    <source>
        <dbReference type="Proteomes" id="UP001160334"/>
    </source>
</evidence>
<dbReference type="Proteomes" id="UP001160334">
    <property type="component" value="Unassembled WGS sequence"/>
</dbReference>
<evidence type="ECO:0000256" key="1">
    <source>
        <dbReference type="SAM" id="MobiDB-lite"/>
    </source>
</evidence>
<protein>
    <submittedName>
        <fullName evidence="2">Uncharacterized protein</fullName>
    </submittedName>
</protein>